<dbReference type="InterPro" id="IPR002825">
    <property type="entry name" value="Pept_S49_ser-pept_pro"/>
</dbReference>
<reference evidence="1 2" key="1">
    <citation type="submission" date="2020-12" db="EMBL/GenBank/DDBJ databases">
        <title>Draft genome sequence of furan degrading bacterial strain FUR100.</title>
        <authorList>
            <person name="Woiski C."/>
        </authorList>
    </citation>
    <scope>NUCLEOTIDE SEQUENCE [LARGE SCALE GENOMIC DNA]</scope>
    <source>
        <strain evidence="1 2">FUR100</strain>
    </source>
</reference>
<dbReference type="SUPFAM" id="SSF52096">
    <property type="entry name" value="ClpP/crotonase"/>
    <property type="match status" value="1"/>
</dbReference>
<dbReference type="Pfam" id="PF01972">
    <property type="entry name" value="SDH_protease"/>
    <property type="match status" value="1"/>
</dbReference>
<protein>
    <submittedName>
        <fullName evidence="1">ATP-dependent Clp protease proteolytic subunit</fullName>
    </submittedName>
</protein>
<dbReference type="GO" id="GO:0008233">
    <property type="term" value="F:peptidase activity"/>
    <property type="evidence" value="ECO:0007669"/>
    <property type="project" value="UniProtKB-KW"/>
</dbReference>
<evidence type="ECO:0000313" key="1">
    <source>
        <dbReference type="EMBL" id="MBH5144809.1"/>
    </source>
</evidence>
<keyword evidence="2" id="KW-1185">Reference proteome</keyword>
<dbReference type="InterPro" id="IPR029045">
    <property type="entry name" value="ClpP/crotonase-like_dom_sf"/>
</dbReference>
<dbReference type="GO" id="GO:0006508">
    <property type="term" value="P:proteolysis"/>
    <property type="evidence" value="ECO:0007669"/>
    <property type="project" value="UniProtKB-KW"/>
</dbReference>
<dbReference type="PANTHER" id="PTHR35984:SF1">
    <property type="entry name" value="PERIPLASMIC SERINE PROTEASE"/>
    <property type="match status" value="1"/>
</dbReference>
<keyword evidence="1" id="KW-0378">Hydrolase</keyword>
<dbReference type="GO" id="GO:0016020">
    <property type="term" value="C:membrane"/>
    <property type="evidence" value="ECO:0007669"/>
    <property type="project" value="InterPro"/>
</dbReference>
<gene>
    <name evidence="1" type="ORF">I3517_19600</name>
</gene>
<dbReference type="PANTHER" id="PTHR35984">
    <property type="entry name" value="PERIPLASMIC SERINE PROTEASE"/>
    <property type="match status" value="1"/>
</dbReference>
<dbReference type="Proteomes" id="UP000627573">
    <property type="component" value="Unassembled WGS sequence"/>
</dbReference>
<sequence length="280" mass="30552">MRKRYAADLSDITGRNVILYYSGWLQKQHLLQHGLPVGVDDSDKNGFMAAIHGMDRSKGLDLFLHTPGGDVAATESLVDYIRAMFGTNVRAIVPQLAMSAGTMISLSCSQVVMGKHSSLGPIDPQFGSMAAHGIVEEFERAKNEIKTDPSTIAVWQPIIAKYTPTLIGEAEKAISWANDMVKDWLTTGMFKDRSDPLGDAVAVIRELGSHALTLSHSRHISAEKAKAHGIEVFDLESDPKLQEAVLTLHHACIQTMSETPAFKIIENQEGVNFISAVKEA</sequence>
<proteinExistence type="predicted"/>
<accession>A0A8I1D8J5</accession>
<comment type="caution">
    <text evidence="1">The sequence shown here is derived from an EMBL/GenBank/DDBJ whole genome shotgun (WGS) entry which is preliminary data.</text>
</comment>
<organism evidence="1 2">
    <name type="scientific">Rhodococcus erythropolis</name>
    <name type="common">Arthrobacter picolinophilus</name>
    <dbReference type="NCBI Taxonomy" id="1833"/>
    <lineage>
        <taxon>Bacteria</taxon>
        <taxon>Bacillati</taxon>
        <taxon>Actinomycetota</taxon>
        <taxon>Actinomycetes</taxon>
        <taxon>Mycobacteriales</taxon>
        <taxon>Nocardiaceae</taxon>
        <taxon>Rhodococcus</taxon>
        <taxon>Rhodococcus erythropolis group</taxon>
    </lineage>
</organism>
<keyword evidence="1" id="KW-0645">Protease</keyword>
<dbReference type="EMBL" id="JAECSB010000069">
    <property type="protein sequence ID" value="MBH5144809.1"/>
    <property type="molecule type" value="Genomic_DNA"/>
</dbReference>
<dbReference type="Gene3D" id="3.90.226.10">
    <property type="entry name" value="2-enoyl-CoA Hydratase, Chain A, domain 1"/>
    <property type="match status" value="1"/>
</dbReference>
<dbReference type="AlphaFoldDB" id="A0A8I1D8J5"/>
<name>A0A8I1D8J5_RHOER</name>
<evidence type="ECO:0000313" key="2">
    <source>
        <dbReference type="Proteomes" id="UP000627573"/>
    </source>
</evidence>